<keyword evidence="2" id="KW-1185">Reference proteome</keyword>
<proteinExistence type="predicted"/>
<name>A0ABV5K7T4_9ACTN</name>
<reference evidence="1 2" key="1">
    <citation type="submission" date="2024-09" db="EMBL/GenBank/DDBJ databases">
        <authorList>
            <person name="Sun Q."/>
            <person name="Mori K."/>
        </authorList>
    </citation>
    <scope>NUCLEOTIDE SEQUENCE [LARGE SCALE GENOMIC DNA]</scope>
    <source>
        <strain evidence="1 2">JCM 9626</strain>
    </source>
</reference>
<dbReference type="Proteomes" id="UP001589750">
    <property type="component" value="Unassembled WGS sequence"/>
</dbReference>
<sequence length="69" mass="7804">MSSPRGTPGRARPRSRFDSVLAQMSDDERRAVYDMMRDELARGWAPNASDLAALLEVARRRRDRDRGGA</sequence>
<comment type="caution">
    <text evidence="1">The sequence shown here is derived from an EMBL/GenBank/DDBJ whole genome shotgun (WGS) entry which is preliminary data.</text>
</comment>
<gene>
    <name evidence="1" type="ORF">ACFFRI_06530</name>
</gene>
<dbReference type="EMBL" id="JBHMDG010000008">
    <property type="protein sequence ID" value="MFB9312696.1"/>
    <property type="molecule type" value="Genomic_DNA"/>
</dbReference>
<evidence type="ECO:0000313" key="1">
    <source>
        <dbReference type="EMBL" id="MFB9312696.1"/>
    </source>
</evidence>
<accession>A0ABV5K7T4</accession>
<dbReference type="RefSeq" id="WP_140008134.1">
    <property type="nucleotide sequence ID" value="NZ_JBHMDG010000008.1"/>
</dbReference>
<organism evidence="1 2">
    <name type="scientific">Nocardioides plantarum</name>
    <dbReference type="NCBI Taxonomy" id="29299"/>
    <lineage>
        <taxon>Bacteria</taxon>
        <taxon>Bacillati</taxon>
        <taxon>Actinomycetota</taxon>
        <taxon>Actinomycetes</taxon>
        <taxon>Propionibacteriales</taxon>
        <taxon>Nocardioidaceae</taxon>
        <taxon>Nocardioides</taxon>
    </lineage>
</organism>
<evidence type="ECO:0000313" key="2">
    <source>
        <dbReference type="Proteomes" id="UP001589750"/>
    </source>
</evidence>
<protein>
    <submittedName>
        <fullName evidence="1">Uncharacterized protein</fullName>
    </submittedName>
</protein>